<dbReference type="RefSeq" id="WP_076958167.1">
    <property type="nucleotide sequence ID" value="NZ_MLCO01000145.1"/>
</dbReference>
<sequence>MRLDLSTRSNPWLGPRRGLPLLALALAALLPGRIEGLSDLRTGSGPARAQAPAQMPVQPGGAPPAAMPLRDGLVALPHVSPVLAAPVRGNPLGDDRPGEGRLLAEVTRRQAEIDRRERGLEAREARLQAAESLARQQIAELARLREEVERLVMRESAASEADIDALVALYVNMRPQQAAKVLERLEPPRAAVILLKIPDRQAGPILAQMEPPAALALTQEIAGRREAFRVVN</sequence>
<comment type="caution">
    <text evidence="3">The sequence shown here is derived from an EMBL/GenBank/DDBJ whole genome shotgun (WGS) entry which is preliminary data.</text>
</comment>
<keyword evidence="1" id="KW-0175">Coiled coil</keyword>
<evidence type="ECO:0000256" key="2">
    <source>
        <dbReference type="SAM" id="MobiDB-lite"/>
    </source>
</evidence>
<dbReference type="Proteomes" id="UP000188879">
    <property type="component" value="Unassembled WGS sequence"/>
</dbReference>
<evidence type="ECO:0000256" key="1">
    <source>
        <dbReference type="SAM" id="Coils"/>
    </source>
</evidence>
<organism evidence="3 4">
    <name type="scientific">Teichococcus deserti</name>
    <dbReference type="NCBI Taxonomy" id="1817963"/>
    <lineage>
        <taxon>Bacteria</taxon>
        <taxon>Pseudomonadati</taxon>
        <taxon>Pseudomonadota</taxon>
        <taxon>Alphaproteobacteria</taxon>
        <taxon>Acetobacterales</taxon>
        <taxon>Roseomonadaceae</taxon>
        <taxon>Roseomonas</taxon>
    </lineage>
</organism>
<feature type="coiled-coil region" evidence="1">
    <location>
        <begin position="120"/>
        <end position="161"/>
    </location>
</feature>
<gene>
    <name evidence="3" type="ORF">BKE38_15065</name>
</gene>
<dbReference type="OrthoDB" id="9810610at2"/>
<proteinExistence type="predicted"/>
<feature type="region of interest" description="Disordered" evidence="2">
    <location>
        <begin position="41"/>
        <end position="63"/>
    </location>
</feature>
<evidence type="ECO:0008006" key="5">
    <source>
        <dbReference type="Google" id="ProtNLM"/>
    </source>
</evidence>
<name>A0A1V2H0T7_9PROT</name>
<accession>A0A1V2H0T7</accession>
<protein>
    <recommendedName>
        <fullName evidence="5">Magnesium transporter MgtE intracellular domain-containing protein</fullName>
    </recommendedName>
</protein>
<evidence type="ECO:0000313" key="4">
    <source>
        <dbReference type="Proteomes" id="UP000188879"/>
    </source>
</evidence>
<dbReference type="EMBL" id="MLCO01000145">
    <property type="protein sequence ID" value="ONG52114.1"/>
    <property type="molecule type" value="Genomic_DNA"/>
</dbReference>
<reference evidence="3 4" key="1">
    <citation type="submission" date="2016-10" db="EMBL/GenBank/DDBJ databases">
        <title>Draft Genome sequence of Roseomonas sp. strain M3.</title>
        <authorList>
            <person name="Subhash Y."/>
            <person name="Lee S."/>
        </authorList>
    </citation>
    <scope>NUCLEOTIDE SEQUENCE [LARGE SCALE GENOMIC DNA]</scope>
    <source>
        <strain evidence="3 4">M3</strain>
    </source>
</reference>
<keyword evidence="4" id="KW-1185">Reference proteome</keyword>
<dbReference type="AlphaFoldDB" id="A0A1V2H0T7"/>
<evidence type="ECO:0000313" key="3">
    <source>
        <dbReference type="EMBL" id="ONG52114.1"/>
    </source>
</evidence>
<dbReference type="SUPFAM" id="SSF158791">
    <property type="entry name" value="MgtE N-terminal domain-like"/>
    <property type="match status" value="1"/>
</dbReference>